<comment type="caution">
    <text evidence="2">The sequence shown here is derived from an EMBL/GenBank/DDBJ whole genome shotgun (WGS) entry which is preliminary data.</text>
</comment>
<feature type="domain" description="DSBA-like thioredoxin" evidence="1">
    <location>
        <begin position="3"/>
        <end position="172"/>
    </location>
</feature>
<keyword evidence="2" id="KW-0413">Isomerase</keyword>
<gene>
    <name evidence="2" type="ORF">FHX74_002241</name>
</gene>
<sequence length="181" mass="19107">MAAQIVLHSFELHPEWPTGTTEPLLQVATRAHGVGPEQARLREEAMARQAAAEGLPFVVDRPVGNTFAVHRVLQLANEREVGTAFFTDLQAEYFAGRSNPVDPEQVVAAAARHGIPEGDTRRVLAGHAYADDVHADEAQARELGVTGVPFAVLGGRLAVAGAQSVEVYADVLARAAAGVSA</sequence>
<dbReference type="InterPro" id="IPR001853">
    <property type="entry name" value="DSBA-like_thioredoxin_dom"/>
</dbReference>
<dbReference type="Gene3D" id="3.40.30.10">
    <property type="entry name" value="Glutaredoxin"/>
    <property type="match status" value="1"/>
</dbReference>
<dbReference type="Proteomes" id="UP000523079">
    <property type="component" value="Unassembled WGS sequence"/>
</dbReference>
<organism evidence="2 3">
    <name type="scientific">Microlunatus kandeliicorticis</name>
    <dbReference type="NCBI Taxonomy" id="1759536"/>
    <lineage>
        <taxon>Bacteria</taxon>
        <taxon>Bacillati</taxon>
        <taxon>Actinomycetota</taxon>
        <taxon>Actinomycetes</taxon>
        <taxon>Propionibacteriales</taxon>
        <taxon>Propionibacteriaceae</taxon>
        <taxon>Microlunatus</taxon>
    </lineage>
</organism>
<evidence type="ECO:0000313" key="3">
    <source>
        <dbReference type="Proteomes" id="UP000523079"/>
    </source>
</evidence>
<dbReference type="InterPro" id="IPR036249">
    <property type="entry name" value="Thioredoxin-like_sf"/>
</dbReference>
<protein>
    <submittedName>
        <fullName evidence="2">Putative DsbA family dithiol-disulfide isomerase</fullName>
    </submittedName>
</protein>
<dbReference type="SUPFAM" id="SSF52833">
    <property type="entry name" value="Thioredoxin-like"/>
    <property type="match status" value="1"/>
</dbReference>
<proteinExistence type="predicted"/>
<keyword evidence="3" id="KW-1185">Reference proteome</keyword>
<dbReference type="EMBL" id="JACGWT010000003">
    <property type="protein sequence ID" value="MBA8794622.1"/>
    <property type="molecule type" value="Genomic_DNA"/>
</dbReference>
<name>A0A7W3P662_9ACTN</name>
<evidence type="ECO:0000259" key="1">
    <source>
        <dbReference type="Pfam" id="PF01323"/>
    </source>
</evidence>
<reference evidence="2 3" key="1">
    <citation type="submission" date="2020-07" db="EMBL/GenBank/DDBJ databases">
        <title>Sequencing the genomes of 1000 actinobacteria strains.</title>
        <authorList>
            <person name="Klenk H.-P."/>
        </authorList>
    </citation>
    <scope>NUCLEOTIDE SEQUENCE [LARGE SCALE GENOMIC DNA]</scope>
    <source>
        <strain evidence="2 3">DSM 100723</strain>
    </source>
</reference>
<dbReference type="Pfam" id="PF01323">
    <property type="entry name" value="DSBA"/>
    <property type="match status" value="1"/>
</dbReference>
<evidence type="ECO:0000313" key="2">
    <source>
        <dbReference type="EMBL" id="MBA8794622.1"/>
    </source>
</evidence>
<dbReference type="PANTHER" id="PTHR13887">
    <property type="entry name" value="GLUTATHIONE S-TRANSFERASE KAPPA"/>
    <property type="match status" value="1"/>
</dbReference>
<dbReference type="GO" id="GO:0016491">
    <property type="term" value="F:oxidoreductase activity"/>
    <property type="evidence" value="ECO:0007669"/>
    <property type="project" value="InterPro"/>
</dbReference>
<accession>A0A7W3P662</accession>
<dbReference type="PANTHER" id="PTHR13887:SF41">
    <property type="entry name" value="THIOREDOXIN SUPERFAMILY PROTEIN"/>
    <property type="match status" value="1"/>
</dbReference>
<dbReference type="AlphaFoldDB" id="A0A7W3P662"/>
<dbReference type="GO" id="GO:0016853">
    <property type="term" value="F:isomerase activity"/>
    <property type="evidence" value="ECO:0007669"/>
    <property type="project" value="UniProtKB-KW"/>
</dbReference>